<dbReference type="GO" id="GO:0051287">
    <property type="term" value="F:NAD binding"/>
    <property type="evidence" value="ECO:0007669"/>
    <property type="project" value="InterPro"/>
</dbReference>
<evidence type="ECO:0000259" key="4">
    <source>
        <dbReference type="Pfam" id="PF00389"/>
    </source>
</evidence>
<evidence type="ECO:0000256" key="3">
    <source>
        <dbReference type="ARBA" id="ARBA00023027"/>
    </source>
</evidence>
<dbReference type="AlphaFoldDB" id="A0A6J7I3D9"/>
<dbReference type="CDD" id="cd05299">
    <property type="entry name" value="CtBP_dh"/>
    <property type="match status" value="1"/>
</dbReference>
<protein>
    <submittedName>
        <fullName evidence="6">Unannotated protein</fullName>
    </submittedName>
</protein>
<feature type="domain" description="D-isomer specific 2-hydroxyacid dehydrogenase NAD-binding" evidence="5">
    <location>
        <begin position="119"/>
        <end position="297"/>
    </location>
</feature>
<proteinExistence type="inferred from homology"/>
<evidence type="ECO:0000259" key="5">
    <source>
        <dbReference type="Pfam" id="PF02826"/>
    </source>
</evidence>
<dbReference type="SUPFAM" id="SSF52283">
    <property type="entry name" value="Formate/glycerate dehydrogenase catalytic domain-like"/>
    <property type="match status" value="1"/>
</dbReference>
<dbReference type="Gene3D" id="3.40.50.720">
    <property type="entry name" value="NAD(P)-binding Rossmann-like Domain"/>
    <property type="match status" value="2"/>
</dbReference>
<dbReference type="SUPFAM" id="SSF51735">
    <property type="entry name" value="NAD(P)-binding Rossmann-fold domains"/>
    <property type="match status" value="1"/>
</dbReference>
<feature type="domain" description="D-isomer specific 2-hydroxyacid dehydrogenase catalytic" evidence="4">
    <location>
        <begin position="29"/>
        <end position="319"/>
    </location>
</feature>
<evidence type="ECO:0000256" key="2">
    <source>
        <dbReference type="ARBA" id="ARBA00023002"/>
    </source>
</evidence>
<dbReference type="InterPro" id="IPR006140">
    <property type="entry name" value="D-isomer_DH_NAD-bd"/>
</dbReference>
<dbReference type="PROSITE" id="PS00065">
    <property type="entry name" value="D_2_HYDROXYACID_DH_1"/>
    <property type="match status" value="1"/>
</dbReference>
<comment type="similarity">
    <text evidence="1">Belongs to the D-isomer specific 2-hydroxyacid dehydrogenase family.</text>
</comment>
<sequence>MTSAMVPRGDDRPLVLIYDPIRDVPWDYEVERELLHAAGVDLVIPAQALAGEDLLARSDVVVVSGEFPIEAMNQLERCVGLLCYSVGMDNIDHSAAQERGIPVTNIAGYCTDEVSDHALALLLASQRRLIPFAVEADSGNWDVYHRDEMTQIRRLRGQVAGIIGVGRIGTQVAHKVAAFGMQVLGYDPFLDPKQVDFLDLVGLDELLERSDVVVLCSALVESSRNLINAQRLGQMKPGATLVNVARGGLVDELALAAALRSGHLGGAALDVRAHEPPDGTDDPLRGAPNLLQTQHLGALSRESRVDLHVFAAQRIVELLVSARRIVDPSAPQEAIS</sequence>
<evidence type="ECO:0000256" key="1">
    <source>
        <dbReference type="ARBA" id="ARBA00005854"/>
    </source>
</evidence>
<dbReference type="PANTHER" id="PTHR43761">
    <property type="entry name" value="D-ISOMER SPECIFIC 2-HYDROXYACID DEHYDROGENASE FAMILY PROTEIN (AFU_ORTHOLOGUE AFUA_1G13630)"/>
    <property type="match status" value="1"/>
</dbReference>
<dbReference type="EMBL" id="CAFBND010000002">
    <property type="protein sequence ID" value="CAB4925315.1"/>
    <property type="molecule type" value="Genomic_DNA"/>
</dbReference>
<dbReference type="InterPro" id="IPR029752">
    <property type="entry name" value="D-isomer_DH_CS1"/>
</dbReference>
<dbReference type="Pfam" id="PF02826">
    <property type="entry name" value="2-Hacid_dh_C"/>
    <property type="match status" value="1"/>
</dbReference>
<dbReference type="PANTHER" id="PTHR43761:SF1">
    <property type="entry name" value="D-ISOMER SPECIFIC 2-HYDROXYACID DEHYDROGENASE CATALYTIC DOMAIN-CONTAINING PROTEIN-RELATED"/>
    <property type="match status" value="1"/>
</dbReference>
<keyword evidence="3" id="KW-0520">NAD</keyword>
<dbReference type="InterPro" id="IPR043322">
    <property type="entry name" value="CtBP"/>
</dbReference>
<gene>
    <name evidence="6" type="ORF">UFOPK3752_00091</name>
    <name evidence="7" type="ORF">UFOPK4150_00251</name>
</gene>
<dbReference type="GO" id="GO:0003714">
    <property type="term" value="F:transcription corepressor activity"/>
    <property type="evidence" value="ECO:0007669"/>
    <property type="project" value="InterPro"/>
</dbReference>
<dbReference type="InterPro" id="IPR050418">
    <property type="entry name" value="D-iso_2-hydroxyacid_DH_PdxB"/>
</dbReference>
<accession>A0A6J7I3D9</accession>
<dbReference type="GO" id="GO:0016616">
    <property type="term" value="F:oxidoreductase activity, acting on the CH-OH group of donors, NAD or NADP as acceptor"/>
    <property type="evidence" value="ECO:0007669"/>
    <property type="project" value="InterPro"/>
</dbReference>
<keyword evidence="2" id="KW-0560">Oxidoreductase</keyword>
<reference evidence="6" key="1">
    <citation type="submission" date="2020-05" db="EMBL/GenBank/DDBJ databases">
        <authorList>
            <person name="Chiriac C."/>
            <person name="Salcher M."/>
            <person name="Ghai R."/>
            <person name="Kavagutti S V."/>
        </authorList>
    </citation>
    <scope>NUCLEOTIDE SEQUENCE</scope>
</reference>
<dbReference type="InterPro" id="IPR036291">
    <property type="entry name" value="NAD(P)-bd_dom_sf"/>
</dbReference>
<dbReference type="Pfam" id="PF00389">
    <property type="entry name" value="2-Hacid_dh"/>
    <property type="match status" value="1"/>
</dbReference>
<evidence type="ECO:0000313" key="6">
    <source>
        <dbReference type="EMBL" id="CAB4925315.1"/>
    </source>
</evidence>
<dbReference type="EMBL" id="CAFBPU010000004">
    <property type="protein sequence ID" value="CAB5021127.1"/>
    <property type="molecule type" value="Genomic_DNA"/>
</dbReference>
<dbReference type="InterPro" id="IPR006139">
    <property type="entry name" value="D-isomer_2_OHA_DH_cat_dom"/>
</dbReference>
<evidence type="ECO:0000313" key="7">
    <source>
        <dbReference type="EMBL" id="CAB5021127.1"/>
    </source>
</evidence>
<organism evidence="6">
    <name type="scientific">freshwater metagenome</name>
    <dbReference type="NCBI Taxonomy" id="449393"/>
    <lineage>
        <taxon>unclassified sequences</taxon>
        <taxon>metagenomes</taxon>
        <taxon>ecological metagenomes</taxon>
    </lineage>
</organism>
<name>A0A6J7I3D9_9ZZZZ</name>